<dbReference type="KEGG" id="paun:MJA45_21085"/>
<reference evidence="2 3" key="1">
    <citation type="submission" date="2022-02" db="EMBL/GenBank/DDBJ databases">
        <title>Paenibacillus sp. MBLB1776 Whole Genome Shotgun Sequencing.</title>
        <authorList>
            <person name="Hwang C.Y."/>
            <person name="Cho E.-S."/>
            <person name="Seo M.-J."/>
        </authorList>
    </citation>
    <scope>NUCLEOTIDE SEQUENCE [LARGE SCALE GENOMIC DNA]</scope>
    <source>
        <strain evidence="2 3">MBLB1776</strain>
    </source>
</reference>
<dbReference type="InterPro" id="IPR009305">
    <property type="entry name" value="Mpo1-like"/>
</dbReference>
<sequence>MKERFRRDLLRYMSAHRHPVNRALHYAAFLLAFLAWGTVWVDLTWTVVLALAHYVLSWIGHYGFERNRPASFRSPWIGFYAGFSWFFLRTIELATGRRLLDRLTAGSPPKAEPGPPAD</sequence>
<proteinExistence type="predicted"/>
<dbReference type="AlphaFoldDB" id="A0AA96LDH6"/>
<feature type="transmembrane region" description="Helical" evidence="1">
    <location>
        <begin position="20"/>
        <end position="39"/>
    </location>
</feature>
<keyword evidence="3" id="KW-1185">Reference proteome</keyword>
<evidence type="ECO:0000256" key="1">
    <source>
        <dbReference type="SAM" id="Phobius"/>
    </source>
</evidence>
<keyword evidence="1" id="KW-0812">Transmembrane</keyword>
<gene>
    <name evidence="2" type="ORF">MJA45_21085</name>
</gene>
<name>A0AA96LDH6_9BACL</name>
<evidence type="ECO:0000313" key="3">
    <source>
        <dbReference type="Proteomes" id="UP001305702"/>
    </source>
</evidence>
<dbReference type="Pfam" id="PF06127">
    <property type="entry name" value="Mpo1-like"/>
    <property type="match status" value="1"/>
</dbReference>
<dbReference type="Proteomes" id="UP001305702">
    <property type="component" value="Chromosome"/>
</dbReference>
<dbReference type="EMBL" id="CP130318">
    <property type="protein sequence ID" value="WNQ10096.1"/>
    <property type="molecule type" value="Genomic_DNA"/>
</dbReference>
<dbReference type="RefSeq" id="WP_315603870.1">
    <property type="nucleotide sequence ID" value="NZ_CP130318.1"/>
</dbReference>
<protein>
    <submittedName>
        <fullName evidence="2">DUF962 domain-containing protein</fullName>
    </submittedName>
</protein>
<feature type="transmembrane region" description="Helical" evidence="1">
    <location>
        <begin position="45"/>
        <end position="64"/>
    </location>
</feature>
<keyword evidence="1" id="KW-1133">Transmembrane helix</keyword>
<organism evidence="2 3">
    <name type="scientific">Paenibacillus aurantius</name>
    <dbReference type="NCBI Taxonomy" id="2918900"/>
    <lineage>
        <taxon>Bacteria</taxon>
        <taxon>Bacillati</taxon>
        <taxon>Bacillota</taxon>
        <taxon>Bacilli</taxon>
        <taxon>Bacillales</taxon>
        <taxon>Paenibacillaceae</taxon>
        <taxon>Paenibacillus</taxon>
    </lineage>
</organism>
<accession>A0AA96LDH6</accession>
<evidence type="ECO:0000313" key="2">
    <source>
        <dbReference type="EMBL" id="WNQ10096.1"/>
    </source>
</evidence>
<keyword evidence="1" id="KW-0472">Membrane</keyword>